<dbReference type="EMBL" id="ML995480">
    <property type="protein sequence ID" value="KAF2144034.1"/>
    <property type="molecule type" value="Genomic_DNA"/>
</dbReference>
<name>A0A6A6BL93_9PEZI</name>
<keyword evidence="3" id="KW-1185">Reference proteome</keyword>
<evidence type="ECO:0000256" key="1">
    <source>
        <dbReference type="SAM" id="MobiDB-lite"/>
    </source>
</evidence>
<accession>A0A6A6BL93</accession>
<feature type="region of interest" description="Disordered" evidence="1">
    <location>
        <begin position="1"/>
        <end position="31"/>
    </location>
</feature>
<evidence type="ECO:0000313" key="2">
    <source>
        <dbReference type="EMBL" id="KAF2144034.1"/>
    </source>
</evidence>
<evidence type="ECO:0000313" key="3">
    <source>
        <dbReference type="Proteomes" id="UP000799438"/>
    </source>
</evidence>
<gene>
    <name evidence="2" type="ORF">K452DRAFT_285239</name>
</gene>
<dbReference type="AlphaFoldDB" id="A0A6A6BL93"/>
<reference evidence="2" key="1">
    <citation type="journal article" date="2020" name="Stud. Mycol.">
        <title>101 Dothideomycetes genomes: a test case for predicting lifestyles and emergence of pathogens.</title>
        <authorList>
            <person name="Haridas S."/>
            <person name="Albert R."/>
            <person name="Binder M."/>
            <person name="Bloem J."/>
            <person name="Labutti K."/>
            <person name="Salamov A."/>
            <person name="Andreopoulos B."/>
            <person name="Baker S."/>
            <person name="Barry K."/>
            <person name="Bills G."/>
            <person name="Bluhm B."/>
            <person name="Cannon C."/>
            <person name="Castanera R."/>
            <person name="Culley D."/>
            <person name="Daum C."/>
            <person name="Ezra D."/>
            <person name="Gonzalez J."/>
            <person name="Henrissat B."/>
            <person name="Kuo A."/>
            <person name="Liang C."/>
            <person name="Lipzen A."/>
            <person name="Lutzoni F."/>
            <person name="Magnuson J."/>
            <person name="Mondo S."/>
            <person name="Nolan M."/>
            <person name="Ohm R."/>
            <person name="Pangilinan J."/>
            <person name="Park H.-J."/>
            <person name="Ramirez L."/>
            <person name="Alfaro M."/>
            <person name="Sun H."/>
            <person name="Tritt A."/>
            <person name="Yoshinaga Y."/>
            <person name="Zwiers L.-H."/>
            <person name="Turgeon B."/>
            <person name="Goodwin S."/>
            <person name="Spatafora J."/>
            <person name="Crous P."/>
            <person name="Grigoriev I."/>
        </authorList>
    </citation>
    <scope>NUCLEOTIDE SEQUENCE</scope>
    <source>
        <strain evidence="2">CBS 121167</strain>
    </source>
</reference>
<dbReference type="Proteomes" id="UP000799438">
    <property type="component" value="Unassembled WGS sequence"/>
</dbReference>
<proteinExistence type="predicted"/>
<protein>
    <submittedName>
        <fullName evidence="2">Uncharacterized protein</fullName>
    </submittedName>
</protein>
<dbReference type="GeneID" id="54297577"/>
<sequence>MLQDSGLEKNSLSALLGGKPLSNAAATQSKDNNWRITASQLQAVLNFAQDSQRFKNRDNPTA</sequence>
<dbReference type="RefSeq" id="XP_033399746.1">
    <property type="nucleotide sequence ID" value="XM_033540081.1"/>
</dbReference>
<organism evidence="2 3">
    <name type="scientific">Aplosporella prunicola CBS 121167</name>
    <dbReference type="NCBI Taxonomy" id="1176127"/>
    <lineage>
        <taxon>Eukaryota</taxon>
        <taxon>Fungi</taxon>
        <taxon>Dikarya</taxon>
        <taxon>Ascomycota</taxon>
        <taxon>Pezizomycotina</taxon>
        <taxon>Dothideomycetes</taxon>
        <taxon>Dothideomycetes incertae sedis</taxon>
        <taxon>Botryosphaeriales</taxon>
        <taxon>Aplosporellaceae</taxon>
        <taxon>Aplosporella</taxon>
    </lineage>
</organism>